<dbReference type="Pfam" id="PF01497">
    <property type="entry name" value="Peripla_BP_2"/>
    <property type="match status" value="1"/>
</dbReference>
<keyword evidence="4" id="KW-0732">Signal</keyword>
<feature type="domain" description="Fe/B12 periplasmic-binding" evidence="6">
    <location>
        <begin position="59"/>
        <end position="316"/>
    </location>
</feature>
<evidence type="ECO:0000256" key="1">
    <source>
        <dbReference type="ARBA" id="ARBA00004196"/>
    </source>
</evidence>
<evidence type="ECO:0000313" key="8">
    <source>
        <dbReference type="Proteomes" id="UP001177120"/>
    </source>
</evidence>
<dbReference type="PANTHER" id="PTHR30532">
    <property type="entry name" value="IRON III DICITRATE-BINDING PERIPLASMIC PROTEIN"/>
    <property type="match status" value="1"/>
</dbReference>
<accession>A0ABS2WLD0</accession>
<dbReference type="PROSITE" id="PS50983">
    <property type="entry name" value="FE_B12_PBP"/>
    <property type="match status" value="1"/>
</dbReference>
<dbReference type="SUPFAM" id="SSF53807">
    <property type="entry name" value="Helical backbone' metal receptor"/>
    <property type="match status" value="1"/>
</dbReference>
<dbReference type="InterPro" id="IPR051313">
    <property type="entry name" value="Bact_iron-sidero_bind"/>
</dbReference>
<dbReference type="Proteomes" id="UP001177120">
    <property type="component" value="Unassembled WGS sequence"/>
</dbReference>
<comment type="subcellular location">
    <subcellularLocation>
        <location evidence="1">Cell envelope</location>
    </subcellularLocation>
</comment>
<evidence type="ECO:0000256" key="5">
    <source>
        <dbReference type="SAM" id="MobiDB-lite"/>
    </source>
</evidence>
<dbReference type="RefSeq" id="WP_205496172.1">
    <property type="nucleotide sequence ID" value="NZ_JAFHAP010000011.1"/>
</dbReference>
<organism evidence="7 8">
    <name type="scientific">Polycladomyces zharkentensis</name>
    <dbReference type="NCBI Taxonomy" id="2807616"/>
    <lineage>
        <taxon>Bacteria</taxon>
        <taxon>Bacillati</taxon>
        <taxon>Bacillota</taxon>
        <taxon>Bacilli</taxon>
        <taxon>Bacillales</taxon>
        <taxon>Thermoactinomycetaceae</taxon>
        <taxon>Polycladomyces</taxon>
    </lineage>
</organism>
<evidence type="ECO:0000259" key="6">
    <source>
        <dbReference type="PROSITE" id="PS50983"/>
    </source>
</evidence>
<evidence type="ECO:0000256" key="3">
    <source>
        <dbReference type="ARBA" id="ARBA00022448"/>
    </source>
</evidence>
<name>A0ABS2WLD0_9BACL</name>
<reference evidence="7" key="1">
    <citation type="journal article" date="2024" name="Int. J. Syst. Evol. Microbiol.">
        <title>Polycladomyces zharkentensis sp. nov., a novel thermophilic cellulose- and starch-degrading member of the Bacillota from a geothermal aquifer in Kazakhstan.</title>
        <authorList>
            <person name="Mashzhan A."/>
            <person name="Kistaubayeva A."/>
            <person name="Javier-Lopez R."/>
            <person name="Bissenova U."/>
            <person name="Bissenbay A."/>
            <person name="Birkeland N.K."/>
        </authorList>
    </citation>
    <scope>NUCLEOTIDE SEQUENCE</scope>
    <source>
        <strain evidence="7">ZKZ2T</strain>
    </source>
</reference>
<sequence>MFNHRTVKLTVGRSWMIWSLCLCLLLTGCLSQKAVSASQSPVTVYHEMGETTLKSPPKRVVLTDPYLLEITSAMGIHPIGVARENEKQTNIPSYLKGRVQPDFKWVGTKQQPDLNAILKLKPDLIIADVNQKQWYPQLSSMAPTLVVRGSGADHWQKVANLLGVVFQKTGQAQALLKRNQQTADRVRALSSRYQGMKVLPVELMGSHRVRVYTKMSDLAVLLDDVGLSVSFSRKKQPYVDLDGAKLAGLPADTLIVVRQASDSPGQIKKDPVLRKLPAVKAGRVVEVTAEWALQRNGPLSDEKLMNELYGQLSKGLSWKNPEPTHHMQPAKPAPSKVE</sequence>
<dbReference type="PROSITE" id="PS51257">
    <property type="entry name" value="PROKAR_LIPOPROTEIN"/>
    <property type="match status" value="1"/>
</dbReference>
<protein>
    <submittedName>
        <fullName evidence="7">ABC transporter substrate-binding protein</fullName>
    </submittedName>
</protein>
<gene>
    <name evidence="7" type="ORF">JQC72_12610</name>
</gene>
<dbReference type="PANTHER" id="PTHR30532:SF1">
    <property type="entry name" value="IRON(3+)-HYDROXAMATE-BINDING PROTEIN FHUD"/>
    <property type="match status" value="1"/>
</dbReference>
<comment type="caution">
    <text evidence="7">The sequence shown here is derived from an EMBL/GenBank/DDBJ whole genome shotgun (WGS) entry which is preliminary data.</text>
</comment>
<dbReference type="Gene3D" id="3.40.50.1980">
    <property type="entry name" value="Nitrogenase molybdenum iron protein domain"/>
    <property type="match status" value="2"/>
</dbReference>
<dbReference type="EMBL" id="JAFHAP010000011">
    <property type="protein sequence ID" value="MBN2910339.1"/>
    <property type="molecule type" value="Genomic_DNA"/>
</dbReference>
<dbReference type="InterPro" id="IPR002491">
    <property type="entry name" value="ABC_transptr_periplasmic_BD"/>
</dbReference>
<proteinExistence type="inferred from homology"/>
<evidence type="ECO:0000256" key="4">
    <source>
        <dbReference type="ARBA" id="ARBA00022729"/>
    </source>
</evidence>
<feature type="region of interest" description="Disordered" evidence="5">
    <location>
        <begin position="315"/>
        <end position="338"/>
    </location>
</feature>
<evidence type="ECO:0000256" key="2">
    <source>
        <dbReference type="ARBA" id="ARBA00008814"/>
    </source>
</evidence>
<evidence type="ECO:0000313" key="7">
    <source>
        <dbReference type="EMBL" id="MBN2910339.1"/>
    </source>
</evidence>
<comment type="similarity">
    <text evidence="2">Belongs to the bacterial solute-binding protein 8 family.</text>
</comment>
<keyword evidence="3" id="KW-0813">Transport</keyword>
<keyword evidence="8" id="KW-1185">Reference proteome</keyword>